<gene>
    <name evidence="3" type="ORF">COV87_02485</name>
</gene>
<dbReference type="InterPro" id="IPR028098">
    <property type="entry name" value="Glyco_trans_4-like_N"/>
</dbReference>
<dbReference type="AlphaFoldDB" id="A0A2H0KK17"/>
<dbReference type="PANTHER" id="PTHR45947:SF3">
    <property type="entry name" value="SULFOQUINOVOSYL TRANSFERASE SQD2"/>
    <property type="match status" value="1"/>
</dbReference>
<dbReference type="InterPro" id="IPR001296">
    <property type="entry name" value="Glyco_trans_1"/>
</dbReference>
<feature type="domain" description="Glycosyl transferase family 1" evidence="1">
    <location>
        <begin position="178"/>
        <end position="310"/>
    </location>
</feature>
<accession>A0A2H0KK17</accession>
<sequence length="375" mass="42273">MRIAILASNFIRIPPELPFIPKGYSGAPEKIMSIITEGLVKRGHDVTLFASGDSQTSAKLISVTDKSISMDPLIAQHLHNKFEHLLISKCYKMAQNNQFDIIHSTFDILSAYYAQLVAIPTISTLHSPLGGSVQKILSQLNDTQFYVSISNAQRAPLPHLKYAATIYHGIDVKNFVYSESKNNGYMINVGRIMPEKGITVAINVANKLKKRLYLLGTGVEDSDFWKKDIFPHINNNVITQVGLVNKDELNNYYANAKLFLFPIQWEEPFGLVMVESMACGTPVIAYARGSVPELIKDGETGFIVNSSDEDVRGDWIIKKTGIEGLREAVERIYAMPEDMYRKMRRACRAHTEKNFTIERMIDQYEALYTQILAKK</sequence>
<dbReference type="SUPFAM" id="SSF53756">
    <property type="entry name" value="UDP-Glycosyltransferase/glycogen phosphorylase"/>
    <property type="match status" value="1"/>
</dbReference>
<dbReference type="EMBL" id="PCVK01000073">
    <property type="protein sequence ID" value="PIQ71592.1"/>
    <property type="molecule type" value="Genomic_DNA"/>
</dbReference>
<dbReference type="InterPro" id="IPR050194">
    <property type="entry name" value="Glycosyltransferase_grp1"/>
</dbReference>
<name>A0A2H0KK17_9BACT</name>
<evidence type="ECO:0000259" key="1">
    <source>
        <dbReference type="Pfam" id="PF00534"/>
    </source>
</evidence>
<keyword evidence="3" id="KW-0808">Transferase</keyword>
<evidence type="ECO:0000313" key="4">
    <source>
        <dbReference type="Proteomes" id="UP000229497"/>
    </source>
</evidence>
<proteinExistence type="predicted"/>
<protein>
    <submittedName>
        <fullName evidence="3">Glycosyl transferase</fullName>
    </submittedName>
</protein>
<dbReference type="PANTHER" id="PTHR45947">
    <property type="entry name" value="SULFOQUINOVOSYL TRANSFERASE SQD2"/>
    <property type="match status" value="1"/>
</dbReference>
<dbReference type="Gene3D" id="3.40.50.2000">
    <property type="entry name" value="Glycogen Phosphorylase B"/>
    <property type="match status" value="2"/>
</dbReference>
<comment type="caution">
    <text evidence="3">The sequence shown here is derived from an EMBL/GenBank/DDBJ whole genome shotgun (WGS) entry which is preliminary data.</text>
</comment>
<reference evidence="3 4" key="1">
    <citation type="submission" date="2017-09" db="EMBL/GenBank/DDBJ databases">
        <title>Depth-based differentiation of microbial function through sediment-hosted aquifers and enrichment of novel symbionts in the deep terrestrial subsurface.</title>
        <authorList>
            <person name="Probst A.J."/>
            <person name="Ladd B."/>
            <person name="Jarett J.K."/>
            <person name="Geller-Mcgrath D.E."/>
            <person name="Sieber C.M."/>
            <person name="Emerson J.B."/>
            <person name="Anantharaman K."/>
            <person name="Thomas B.C."/>
            <person name="Malmstrom R."/>
            <person name="Stieglmeier M."/>
            <person name="Klingl A."/>
            <person name="Woyke T."/>
            <person name="Ryan C.M."/>
            <person name="Banfield J.F."/>
        </authorList>
    </citation>
    <scope>NUCLEOTIDE SEQUENCE [LARGE SCALE GENOMIC DNA]</scope>
    <source>
        <strain evidence="3">CG11_big_fil_rev_8_21_14_0_20_37_16</strain>
    </source>
</reference>
<dbReference type="GO" id="GO:0016757">
    <property type="term" value="F:glycosyltransferase activity"/>
    <property type="evidence" value="ECO:0007669"/>
    <property type="project" value="InterPro"/>
</dbReference>
<dbReference type="Pfam" id="PF00534">
    <property type="entry name" value="Glycos_transf_1"/>
    <property type="match status" value="1"/>
</dbReference>
<evidence type="ECO:0000313" key="3">
    <source>
        <dbReference type="EMBL" id="PIQ71592.1"/>
    </source>
</evidence>
<dbReference type="Proteomes" id="UP000229497">
    <property type="component" value="Unassembled WGS sequence"/>
</dbReference>
<dbReference type="CDD" id="cd03802">
    <property type="entry name" value="GT4_AviGT4-like"/>
    <property type="match status" value="1"/>
</dbReference>
<dbReference type="Pfam" id="PF13439">
    <property type="entry name" value="Glyco_transf_4"/>
    <property type="match status" value="1"/>
</dbReference>
<evidence type="ECO:0000259" key="2">
    <source>
        <dbReference type="Pfam" id="PF13439"/>
    </source>
</evidence>
<organism evidence="3 4">
    <name type="scientific">Candidatus Roizmanbacteria bacterium CG11_big_fil_rev_8_21_14_0_20_37_16</name>
    <dbReference type="NCBI Taxonomy" id="1974857"/>
    <lineage>
        <taxon>Bacteria</taxon>
        <taxon>Candidatus Roizmaniibacteriota</taxon>
    </lineage>
</organism>
<feature type="domain" description="Glycosyltransferase subfamily 4-like N-terminal" evidence="2">
    <location>
        <begin position="35"/>
        <end position="172"/>
    </location>
</feature>